<evidence type="ECO:0000256" key="3">
    <source>
        <dbReference type="ARBA" id="ARBA00022553"/>
    </source>
</evidence>
<dbReference type="GO" id="GO:0030687">
    <property type="term" value="C:preribosome, large subunit precursor"/>
    <property type="evidence" value="ECO:0007669"/>
    <property type="project" value="TreeGrafter"/>
</dbReference>
<evidence type="ECO:0000256" key="9">
    <source>
        <dbReference type="PROSITE-ProRule" id="PRU00221"/>
    </source>
</evidence>
<dbReference type="Proteomes" id="UP001187415">
    <property type="component" value="Unassembled WGS sequence"/>
</dbReference>
<dbReference type="SMART" id="SM00320">
    <property type="entry name" value="WD40"/>
    <property type="match status" value="5"/>
</dbReference>
<dbReference type="CDD" id="cd22857">
    <property type="entry name" value="WDR74"/>
    <property type="match status" value="1"/>
</dbReference>
<accession>A0AA88N297</accession>
<dbReference type="SUPFAM" id="SSF50978">
    <property type="entry name" value="WD40 repeat-like"/>
    <property type="match status" value="1"/>
</dbReference>
<dbReference type="Gene3D" id="2.130.10.10">
    <property type="entry name" value="YVTN repeat-like/Quinoprotein amine dehydrogenase"/>
    <property type="match status" value="2"/>
</dbReference>
<keyword evidence="3" id="KW-0597">Phosphoprotein</keyword>
<dbReference type="InterPro" id="IPR036322">
    <property type="entry name" value="WD40_repeat_dom_sf"/>
</dbReference>
<evidence type="ECO:0000256" key="6">
    <source>
        <dbReference type="ARBA" id="ARBA00023242"/>
    </source>
</evidence>
<comment type="subunit">
    <text evidence="7">Isoform 1 interacts (through WDR repeats) with NVL; the interaction is independent of RNA or pre-60S ribosome particles. Isoform 2 does not interact with NVL. Interacts with MTREX; the interaction dissociation in a late stage of rRNA synthesis is required for appropriate maturation of pre-60S particles and depends on the ATPase activity of NVL.</text>
</comment>
<dbReference type="EMBL" id="JAUPFM010000007">
    <property type="protein sequence ID" value="KAK2846510.1"/>
    <property type="molecule type" value="Genomic_DNA"/>
</dbReference>
<evidence type="ECO:0000256" key="10">
    <source>
        <dbReference type="SAM" id="MobiDB-lite"/>
    </source>
</evidence>
<dbReference type="FunFam" id="2.130.10.10:FF:000214">
    <property type="entry name" value="WD repeat-containing protein 74"/>
    <property type="match status" value="1"/>
</dbReference>
<evidence type="ECO:0000256" key="8">
    <source>
        <dbReference type="ARBA" id="ARBA00070569"/>
    </source>
</evidence>
<keyword evidence="12" id="KW-1185">Reference proteome</keyword>
<gene>
    <name evidence="11" type="ORF">Q5P01_009509</name>
</gene>
<evidence type="ECO:0000256" key="1">
    <source>
        <dbReference type="ARBA" id="ARBA00004604"/>
    </source>
</evidence>
<dbReference type="GO" id="GO:0016070">
    <property type="term" value="P:RNA metabolic process"/>
    <property type="evidence" value="ECO:0007669"/>
    <property type="project" value="UniProtKB-ARBA"/>
</dbReference>
<evidence type="ECO:0000256" key="4">
    <source>
        <dbReference type="ARBA" id="ARBA00022574"/>
    </source>
</evidence>
<dbReference type="AlphaFoldDB" id="A0AA88N297"/>
<comment type="caution">
    <text evidence="11">The sequence shown here is derived from an EMBL/GenBank/DDBJ whole genome shotgun (WGS) entry which is preliminary data.</text>
</comment>
<evidence type="ECO:0000256" key="5">
    <source>
        <dbReference type="ARBA" id="ARBA00022737"/>
    </source>
</evidence>
<feature type="repeat" description="WD" evidence="9">
    <location>
        <begin position="143"/>
        <end position="158"/>
    </location>
</feature>
<dbReference type="InterPro" id="IPR001680">
    <property type="entry name" value="WD40_rpt"/>
</dbReference>
<protein>
    <recommendedName>
        <fullName evidence="8">WD repeat-containing protein 74</fullName>
    </recommendedName>
</protein>
<dbReference type="InterPro" id="IPR037379">
    <property type="entry name" value="WDR74/Nsa1"/>
</dbReference>
<feature type="compositionally biased region" description="Basic residues" evidence="10">
    <location>
        <begin position="369"/>
        <end position="379"/>
    </location>
</feature>
<keyword evidence="4 9" id="KW-0853">WD repeat</keyword>
<dbReference type="PROSITE" id="PS50082">
    <property type="entry name" value="WD_REPEATS_2"/>
    <property type="match status" value="1"/>
</dbReference>
<keyword evidence="5" id="KW-0677">Repeat</keyword>
<comment type="subcellular location">
    <subcellularLocation>
        <location evidence="1">Nucleus</location>
        <location evidence="1">Nucleolus</location>
    </subcellularLocation>
</comment>
<dbReference type="GO" id="GO:0042273">
    <property type="term" value="P:ribosomal large subunit biogenesis"/>
    <property type="evidence" value="ECO:0007669"/>
    <property type="project" value="InterPro"/>
</dbReference>
<sequence length="379" mass="42020">MGDQSRLCSVWLGSETGILKGISLSRKQAFNFCNTTHLSRDQEVRALCWGDPAETELLVGSVDGTVKTFSTEKGAFTESRRCGDPADGCFAGLAVLSDSALVTCGECGTLRVWRDESSEPVSELDAGKNVCRMRQDPVHRHKVATGGKDNGLKIWDLERPDKPVFSAKNLRDDWLDLRRPHWLRDLAFIPDSDKVVTCTGYHQVHVFDPSSPQRRPVLEAEYGEYPLTALSLPAAGDTVVVGNTHGQIAMLDLRKGLVRGCLKGLAGGVRGLQCHPSQPLVASCGLDRFLRIHSLADRKLQHKVYLKSRLNCVLLASRDLEDGGGAAEQEGVSQEVKEEEDDLWDTMDQVQDVEKRKATEEEEEEPQKKSKKKRRKGRD</sequence>
<reference evidence="11" key="1">
    <citation type="submission" date="2023-07" db="EMBL/GenBank/DDBJ databases">
        <title>Chromosome-level Genome Assembly of Striped Snakehead (Channa striata).</title>
        <authorList>
            <person name="Liu H."/>
        </authorList>
    </citation>
    <scope>NUCLEOTIDE SEQUENCE</scope>
    <source>
        <strain evidence="11">Gz</strain>
        <tissue evidence="11">Muscle</tissue>
    </source>
</reference>
<dbReference type="Pfam" id="PF00400">
    <property type="entry name" value="WD40"/>
    <property type="match status" value="1"/>
</dbReference>
<dbReference type="PANTHER" id="PTHR16038">
    <property type="entry name" value="NOP SEVEN ASSOCIATED PROTEIN 1"/>
    <property type="match status" value="1"/>
</dbReference>
<evidence type="ECO:0000313" key="11">
    <source>
        <dbReference type="EMBL" id="KAK2846510.1"/>
    </source>
</evidence>
<organism evidence="11 12">
    <name type="scientific">Channa striata</name>
    <name type="common">Snakehead murrel</name>
    <name type="synonym">Ophicephalus striatus</name>
    <dbReference type="NCBI Taxonomy" id="64152"/>
    <lineage>
        <taxon>Eukaryota</taxon>
        <taxon>Metazoa</taxon>
        <taxon>Chordata</taxon>
        <taxon>Craniata</taxon>
        <taxon>Vertebrata</taxon>
        <taxon>Euteleostomi</taxon>
        <taxon>Actinopterygii</taxon>
        <taxon>Neopterygii</taxon>
        <taxon>Teleostei</taxon>
        <taxon>Neoteleostei</taxon>
        <taxon>Acanthomorphata</taxon>
        <taxon>Anabantaria</taxon>
        <taxon>Anabantiformes</taxon>
        <taxon>Channoidei</taxon>
        <taxon>Channidae</taxon>
        <taxon>Channa</taxon>
    </lineage>
</organism>
<evidence type="ECO:0000256" key="7">
    <source>
        <dbReference type="ARBA" id="ARBA00065913"/>
    </source>
</evidence>
<dbReference type="FunFam" id="2.130.10.10:FF:000287">
    <property type="entry name" value="WD repeat-containing protein 74"/>
    <property type="match status" value="1"/>
</dbReference>
<dbReference type="GO" id="GO:0005730">
    <property type="term" value="C:nucleolus"/>
    <property type="evidence" value="ECO:0007669"/>
    <property type="project" value="UniProtKB-SubCell"/>
</dbReference>
<keyword evidence="6" id="KW-0539">Nucleus</keyword>
<evidence type="ECO:0000256" key="2">
    <source>
        <dbReference type="ARBA" id="ARBA00022481"/>
    </source>
</evidence>
<keyword evidence="2" id="KW-0488">Methylation</keyword>
<dbReference type="PANTHER" id="PTHR16038:SF4">
    <property type="entry name" value="WD REPEAT-CONTAINING PROTEIN 74"/>
    <property type="match status" value="1"/>
</dbReference>
<proteinExistence type="predicted"/>
<dbReference type="InterPro" id="IPR015943">
    <property type="entry name" value="WD40/YVTN_repeat-like_dom_sf"/>
</dbReference>
<name>A0AA88N297_CHASR</name>
<evidence type="ECO:0000313" key="12">
    <source>
        <dbReference type="Proteomes" id="UP001187415"/>
    </source>
</evidence>
<feature type="region of interest" description="Disordered" evidence="10">
    <location>
        <begin position="323"/>
        <end position="379"/>
    </location>
</feature>